<proteinExistence type="predicted"/>
<dbReference type="InterPro" id="IPR007052">
    <property type="entry name" value="CS_dom"/>
</dbReference>
<dbReference type="SUPFAM" id="SSF49764">
    <property type="entry name" value="HSP20-like chaperones"/>
    <property type="match status" value="1"/>
</dbReference>
<protein>
    <recommendedName>
        <fullName evidence="1">CS domain-containing protein</fullName>
    </recommendedName>
</protein>
<comment type="caution">
    <text evidence="2">The sequence shown here is derived from an EMBL/GenBank/DDBJ whole genome shotgun (WGS) entry which is preliminary data.</text>
</comment>
<name>A0AAU9JSG1_9CILI</name>
<dbReference type="EMBL" id="CAJZBQ010000047">
    <property type="protein sequence ID" value="CAG9329295.1"/>
    <property type="molecule type" value="Genomic_DNA"/>
</dbReference>
<sequence>MLLLFLIHVSFGLLCENMFDQAYDLKDVIAQQIIPENLSSDCILTYIQKGSWDEAEYLISKADESKVELKSVTNFLQNYKRYLARLSNLFNVEKDPQLIRPSFRWAQSTTHIYLDIKFSHRMDAAGCNEVYDKVIDVKNDHIEFMAKCIHSNHKLKFELYLPLFEAIDPEGTETNEILTGRIEIKLAKTTAPSVWPQVYSGEKPSSMSTWWDMQEQFKEEIKLFQEATPLS</sequence>
<dbReference type="Proteomes" id="UP001162131">
    <property type="component" value="Unassembled WGS sequence"/>
</dbReference>
<feature type="domain" description="CS" evidence="1">
    <location>
        <begin position="98"/>
        <end position="199"/>
    </location>
</feature>
<keyword evidence="3" id="KW-1185">Reference proteome</keyword>
<dbReference type="InterPro" id="IPR008978">
    <property type="entry name" value="HSP20-like_chaperone"/>
</dbReference>
<dbReference type="Gene3D" id="2.60.40.790">
    <property type="match status" value="1"/>
</dbReference>
<accession>A0AAU9JSG1</accession>
<gene>
    <name evidence="2" type="ORF">BSTOLATCC_MIC48119</name>
</gene>
<evidence type="ECO:0000313" key="3">
    <source>
        <dbReference type="Proteomes" id="UP001162131"/>
    </source>
</evidence>
<evidence type="ECO:0000313" key="2">
    <source>
        <dbReference type="EMBL" id="CAG9329295.1"/>
    </source>
</evidence>
<dbReference type="AlphaFoldDB" id="A0AAU9JSG1"/>
<evidence type="ECO:0000259" key="1">
    <source>
        <dbReference type="PROSITE" id="PS51203"/>
    </source>
</evidence>
<reference evidence="2" key="1">
    <citation type="submission" date="2021-09" db="EMBL/GenBank/DDBJ databases">
        <authorList>
            <consortium name="AG Swart"/>
            <person name="Singh M."/>
            <person name="Singh A."/>
            <person name="Seah K."/>
            <person name="Emmerich C."/>
        </authorList>
    </citation>
    <scope>NUCLEOTIDE SEQUENCE</scope>
    <source>
        <strain evidence="2">ATCC30299</strain>
    </source>
</reference>
<organism evidence="2 3">
    <name type="scientific">Blepharisma stoltei</name>
    <dbReference type="NCBI Taxonomy" id="1481888"/>
    <lineage>
        <taxon>Eukaryota</taxon>
        <taxon>Sar</taxon>
        <taxon>Alveolata</taxon>
        <taxon>Ciliophora</taxon>
        <taxon>Postciliodesmatophora</taxon>
        <taxon>Heterotrichea</taxon>
        <taxon>Heterotrichida</taxon>
        <taxon>Blepharismidae</taxon>
        <taxon>Blepharisma</taxon>
    </lineage>
</organism>
<dbReference type="PROSITE" id="PS51203">
    <property type="entry name" value="CS"/>
    <property type="match status" value="1"/>
</dbReference>